<comment type="caution">
    <text evidence="6">The sequence shown here is derived from an EMBL/GenBank/DDBJ whole genome shotgun (WGS) entry which is preliminary data.</text>
</comment>
<dbReference type="InterPro" id="IPR009311">
    <property type="entry name" value="IFI6/IFI27-like"/>
</dbReference>
<dbReference type="GeneID" id="39601971"/>
<dbReference type="RefSeq" id="XP_028488326.1">
    <property type="nucleotide sequence ID" value="XM_028632694.1"/>
</dbReference>
<protein>
    <submittedName>
        <fullName evidence="6">Uncharacterized protein</fullName>
    </submittedName>
</protein>
<evidence type="ECO:0000256" key="3">
    <source>
        <dbReference type="ARBA" id="ARBA00022692"/>
    </source>
</evidence>
<dbReference type="EMBL" id="RCNU01000002">
    <property type="protein sequence ID" value="RWQ98681.1"/>
    <property type="molecule type" value="Genomic_DNA"/>
</dbReference>
<dbReference type="AlphaFoldDB" id="A0A443I3U8"/>
<dbReference type="Gene3D" id="6.10.110.10">
    <property type="match status" value="1"/>
</dbReference>
<dbReference type="Proteomes" id="UP000283841">
    <property type="component" value="Unassembled WGS sequence"/>
</dbReference>
<evidence type="ECO:0000256" key="1">
    <source>
        <dbReference type="ARBA" id="ARBA00004141"/>
    </source>
</evidence>
<dbReference type="InterPro" id="IPR038213">
    <property type="entry name" value="IFI6/IFI27-like_sf"/>
</dbReference>
<evidence type="ECO:0000313" key="7">
    <source>
        <dbReference type="Proteomes" id="UP000283841"/>
    </source>
</evidence>
<keyword evidence="4" id="KW-1133">Transmembrane helix</keyword>
<organism evidence="6 7">
    <name type="scientific">Byssochlamys spectabilis</name>
    <name type="common">Paecilomyces variotii</name>
    <dbReference type="NCBI Taxonomy" id="264951"/>
    <lineage>
        <taxon>Eukaryota</taxon>
        <taxon>Fungi</taxon>
        <taxon>Dikarya</taxon>
        <taxon>Ascomycota</taxon>
        <taxon>Pezizomycotina</taxon>
        <taxon>Eurotiomycetes</taxon>
        <taxon>Eurotiomycetidae</taxon>
        <taxon>Eurotiales</taxon>
        <taxon>Thermoascaceae</taxon>
        <taxon>Paecilomyces</taxon>
    </lineage>
</organism>
<dbReference type="VEuPathDB" id="FungiDB:C8Q69DRAFT_505301"/>
<name>A0A443I3U8_BYSSP</name>
<keyword evidence="7" id="KW-1185">Reference proteome</keyword>
<keyword evidence="5" id="KW-0472">Membrane</keyword>
<accession>A0A443I3U8</accession>
<evidence type="ECO:0000256" key="4">
    <source>
        <dbReference type="ARBA" id="ARBA00022989"/>
    </source>
</evidence>
<evidence type="ECO:0000256" key="5">
    <source>
        <dbReference type="ARBA" id="ARBA00023136"/>
    </source>
</evidence>
<reference evidence="6 7" key="1">
    <citation type="journal article" date="2018" name="Front. Microbiol.">
        <title>Genomic and genetic insights into a cosmopolitan fungus, Paecilomyces variotii (Eurotiales).</title>
        <authorList>
            <person name="Urquhart A.S."/>
            <person name="Mondo S.J."/>
            <person name="Makela M.R."/>
            <person name="Hane J.K."/>
            <person name="Wiebenga A."/>
            <person name="He G."/>
            <person name="Mihaltcheva S."/>
            <person name="Pangilinan J."/>
            <person name="Lipzen A."/>
            <person name="Barry K."/>
            <person name="de Vries R.P."/>
            <person name="Grigoriev I.V."/>
            <person name="Idnurm A."/>
        </authorList>
    </citation>
    <scope>NUCLEOTIDE SEQUENCE [LARGE SCALE GENOMIC DNA]</scope>
    <source>
        <strain evidence="6 7">CBS 101075</strain>
    </source>
</reference>
<dbReference type="GO" id="GO:0016020">
    <property type="term" value="C:membrane"/>
    <property type="evidence" value="ECO:0007669"/>
    <property type="project" value="UniProtKB-SubCell"/>
</dbReference>
<sequence>MDIIKDLKDTLLICLSGGAYDCDLGEEMAQIQKIADDVLTVLLDAESVDIYTKKELDEIVRTEGWNSCVSEALLSSLIKVLKAGASMGTAVKEAFDKATYEAMGFAREHPVYCAVIALGIMVILTPWCLEALGFAELGPIEGTFAARWQCMYGGYVPKGSLFSYFQRLGMVWKH</sequence>
<dbReference type="STRING" id="264951.A0A443I3U8"/>
<keyword evidence="3" id="KW-0812">Transmembrane</keyword>
<dbReference type="Pfam" id="PF06140">
    <property type="entry name" value="Ifi-6-16"/>
    <property type="match status" value="1"/>
</dbReference>
<evidence type="ECO:0000313" key="6">
    <source>
        <dbReference type="EMBL" id="RWQ98681.1"/>
    </source>
</evidence>
<gene>
    <name evidence="6" type="ORF">C8Q69DRAFT_505301</name>
</gene>
<comment type="subcellular location">
    <subcellularLocation>
        <location evidence="1">Membrane</location>
        <topology evidence="1">Multi-pass membrane protein</topology>
    </subcellularLocation>
</comment>
<evidence type="ECO:0000256" key="2">
    <source>
        <dbReference type="ARBA" id="ARBA00007262"/>
    </source>
</evidence>
<comment type="similarity">
    <text evidence="2">Belongs to the IFI6/IFI27 family.</text>
</comment>
<proteinExistence type="inferred from homology"/>